<accession>A0A3P7NNK9</accession>
<evidence type="ECO:0000313" key="1">
    <source>
        <dbReference type="EMBL" id="VDN32271.1"/>
    </source>
</evidence>
<protein>
    <submittedName>
        <fullName evidence="1">Uncharacterized protein</fullName>
    </submittedName>
</protein>
<gene>
    <name evidence="1" type="ORF">DILT_LOCUS15941</name>
</gene>
<reference evidence="1 2" key="1">
    <citation type="submission" date="2018-11" db="EMBL/GenBank/DDBJ databases">
        <authorList>
            <consortium name="Pathogen Informatics"/>
        </authorList>
    </citation>
    <scope>NUCLEOTIDE SEQUENCE [LARGE SCALE GENOMIC DNA]</scope>
</reference>
<proteinExistence type="predicted"/>
<dbReference type="AlphaFoldDB" id="A0A3P7NNK9"/>
<dbReference type="Proteomes" id="UP000281553">
    <property type="component" value="Unassembled WGS sequence"/>
</dbReference>
<sequence length="33" mass="3809">MKEASISASFFRTLFHGQSLCYRSEPTEEVLED</sequence>
<evidence type="ECO:0000313" key="2">
    <source>
        <dbReference type="Proteomes" id="UP000281553"/>
    </source>
</evidence>
<organism evidence="1 2">
    <name type="scientific">Dibothriocephalus latus</name>
    <name type="common">Fish tapeworm</name>
    <name type="synonym">Diphyllobothrium latum</name>
    <dbReference type="NCBI Taxonomy" id="60516"/>
    <lineage>
        <taxon>Eukaryota</taxon>
        <taxon>Metazoa</taxon>
        <taxon>Spiralia</taxon>
        <taxon>Lophotrochozoa</taxon>
        <taxon>Platyhelminthes</taxon>
        <taxon>Cestoda</taxon>
        <taxon>Eucestoda</taxon>
        <taxon>Diphyllobothriidea</taxon>
        <taxon>Diphyllobothriidae</taxon>
        <taxon>Dibothriocephalus</taxon>
    </lineage>
</organism>
<keyword evidence="2" id="KW-1185">Reference proteome</keyword>
<dbReference type="EMBL" id="UYRU01081914">
    <property type="protein sequence ID" value="VDN32271.1"/>
    <property type="molecule type" value="Genomic_DNA"/>
</dbReference>
<name>A0A3P7NNK9_DIBLA</name>